<reference evidence="5" key="3">
    <citation type="journal article" date="2012" name="PLoS Pathog.">
        <title>Comparative genomics of the apicomplexan parasites Toxoplasma gondii and Neospora caninum: Coccidia differing in host range and transmission strategy.</title>
        <authorList>
            <person name="Reid A.J."/>
            <person name="Vermont S.J."/>
            <person name="Cotton J.A."/>
            <person name="Harris D."/>
            <person name="Hill-Cawthorne G.A."/>
            <person name="Konen-Waisman S."/>
            <person name="Latham S.M."/>
            <person name="Mourier T."/>
            <person name="Norton R."/>
            <person name="Quail M.A."/>
            <person name="Sanders M."/>
            <person name="Shanmugam D."/>
            <person name="Sohal A."/>
            <person name="Wasmuth J.D."/>
            <person name="Brunk B."/>
            <person name="Grigg M.E."/>
            <person name="Howard J.C."/>
            <person name="Parkinson J."/>
            <person name="Roos D.S."/>
            <person name="Trees A.J."/>
            <person name="Berriman M."/>
            <person name="Pain A."/>
            <person name="Wastling J.M."/>
        </authorList>
    </citation>
    <scope>NUCLEOTIDE SEQUENCE [LARGE SCALE GENOMIC DNA]</scope>
    <source>
        <strain evidence="5">Liverpool</strain>
    </source>
</reference>
<feature type="region of interest" description="Disordered" evidence="1">
    <location>
        <begin position="34"/>
        <end position="59"/>
    </location>
</feature>
<evidence type="ECO:0000313" key="5">
    <source>
        <dbReference type="Proteomes" id="UP000007494"/>
    </source>
</evidence>
<evidence type="ECO:0000313" key="3">
    <source>
        <dbReference type="EMBL" id="CBZ56138.1"/>
    </source>
</evidence>
<feature type="chain" id="PRO_5007655449" evidence="2">
    <location>
        <begin position="17"/>
        <end position="538"/>
    </location>
</feature>
<feature type="signal peptide" evidence="2">
    <location>
        <begin position="1"/>
        <end position="16"/>
    </location>
</feature>
<dbReference type="Proteomes" id="UP000007494">
    <property type="component" value="Chromosome XII"/>
</dbReference>
<dbReference type="eggNOG" id="ENOG502QZES">
    <property type="taxonomic scope" value="Eukaryota"/>
</dbReference>
<keyword evidence="3" id="KW-0418">Kinase</keyword>
<feature type="compositionally biased region" description="Polar residues" evidence="1">
    <location>
        <begin position="529"/>
        <end position="538"/>
    </location>
</feature>
<dbReference type="OMA" id="PVTRQVY"/>
<keyword evidence="3" id="KW-0808">Transferase</keyword>
<name>F0VQZ1_NEOCL</name>
<reference evidence="4" key="4">
    <citation type="journal article" date="2015" name="PLoS ONE">
        <title>Comprehensive Evaluation of Toxoplasma gondii VEG and Neospora caninum LIV Genomes with Tachyzoite Stage Transcriptome and Proteome Defines Novel Transcript Features.</title>
        <authorList>
            <person name="Ramaprasad A."/>
            <person name="Mourier T."/>
            <person name="Naeem R."/>
            <person name="Malas T.B."/>
            <person name="Moussa E."/>
            <person name="Panigrahi A."/>
            <person name="Vermont S.J."/>
            <person name="Otto T.D."/>
            <person name="Wastling J."/>
            <person name="Pain A."/>
        </authorList>
    </citation>
    <scope>NUCLEOTIDE SEQUENCE</scope>
    <source>
        <strain evidence="4">Liverpool</strain>
    </source>
</reference>
<reference evidence="3" key="1">
    <citation type="submission" date="2011-02" db="EMBL/GenBank/DDBJ databases">
        <authorList>
            <person name="Aslett M."/>
        </authorList>
    </citation>
    <scope>NUCLEOTIDE SEQUENCE</scope>
    <source>
        <strain evidence="3">Liverpool</strain>
    </source>
</reference>
<dbReference type="SUPFAM" id="SSF56112">
    <property type="entry name" value="Protein kinase-like (PK-like)"/>
    <property type="match status" value="1"/>
</dbReference>
<keyword evidence="5" id="KW-1185">Reference proteome</keyword>
<evidence type="ECO:0000256" key="2">
    <source>
        <dbReference type="SAM" id="SignalP"/>
    </source>
</evidence>
<sequence length="538" mass="58916">MQFSTVLCVISTLVVGGTLVECGESGKVYAANETADAAPASSSAEHDVESYQGMGESPLHTHEEANAGAIASESGDSHPSPGVVEGAGGPLHLVNGSLPPFEEDIELRREDTTRQSLVASVSQQPPNLAKVASRVAAPLLAAFGQKSASHIAPRLDWAFVRDVLDDMKDFQTAGLGIGAHTGDQVADQARQKQSFYWMSPWRWWMFYVKLPDLEVKKYEEMKDAMRAFENSSEPVTRQVYAGSAELARALGIPPAALARGFTVKICHLSTTQPWKALTETFLRKTFLLPDWQFFVPLLAAARGTAVAATFQFFPRTRGSLRQLATQVPQKLNVVMVMAEMVAAVEALHRLGILHRSLSLDVFYVNREGHIQLGDFENATLDGVYRPISDMAKPVQEVYMRVLRRFNVAVLQTPAADVFCLGKAFESLADLTDLEGQERLLVEVAAARMTQAEAEKRLSLQEVMENKLFEGVDFGAVRARKNPSVYGSYALRETLTSTDGNASTWADDSDDESLYDPSPDGKSAYDTEWKTSSAEPTRS</sequence>
<dbReference type="AlphaFoldDB" id="F0VQZ1"/>
<organism evidence="3 5">
    <name type="scientific">Neospora caninum (strain Liverpool)</name>
    <dbReference type="NCBI Taxonomy" id="572307"/>
    <lineage>
        <taxon>Eukaryota</taxon>
        <taxon>Sar</taxon>
        <taxon>Alveolata</taxon>
        <taxon>Apicomplexa</taxon>
        <taxon>Conoidasida</taxon>
        <taxon>Coccidia</taxon>
        <taxon>Eucoccidiorida</taxon>
        <taxon>Eimeriorina</taxon>
        <taxon>Sarcocystidae</taxon>
        <taxon>Neospora</taxon>
    </lineage>
</organism>
<feature type="region of interest" description="Disordered" evidence="1">
    <location>
        <begin position="71"/>
        <end position="95"/>
    </location>
</feature>
<keyword evidence="2" id="KW-0732">Signal</keyword>
<dbReference type="GO" id="GO:0016301">
    <property type="term" value="F:kinase activity"/>
    <property type="evidence" value="ECO:0007669"/>
    <property type="project" value="UniProtKB-KW"/>
</dbReference>
<dbReference type="Gene3D" id="1.10.510.10">
    <property type="entry name" value="Transferase(Phosphotransferase) domain 1"/>
    <property type="match status" value="1"/>
</dbReference>
<proteinExistence type="predicted"/>
<feature type="region of interest" description="Disordered" evidence="1">
    <location>
        <begin position="498"/>
        <end position="538"/>
    </location>
</feature>
<evidence type="ECO:0000256" key="1">
    <source>
        <dbReference type="SAM" id="MobiDB-lite"/>
    </source>
</evidence>
<dbReference type="OrthoDB" id="330649at2759"/>
<dbReference type="GeneID" id="13445361"/>
<gene>
    <name evidence="4" type="ORF">BN1204_065640</name>
    <name evidence="3" type="ORF">NCLIV_065640</name>
</gene>
<dbReference type="RefSeq" id="XP_003886164.1">
    <property type="nucleotide sequence ID" value="XM_003886115.1"/>
</dbReference>
<evidence type="ECO:0000313" key="4">
    <source>
        <dbReference type="EMBL" id="CEL70894.1"/>
    </source>
</evidence>
<dbReference type="InParanoid" id="F0VQZ1"/>
<reference evidence="3" key="2">
    <citation type="submission" date="2011-03" db="EMBL/GenBank/DDBJ databases">
        <title>Comparative genomics and transcriptomics of Neospora caninum and Toxoplasma gondii.</title>
        <authorList>
            <person name="Reid A.J."/>
            <person name="Sohal A."/>
            <person name="Harris D."/>
            <person name="Quail M."/>
            <person name="Sanders M."/>
            <person name="Berriman M."/>
            <person name="Wastling J.M."/>
            <person name="Pain A."/>
        </authorList>
    </citation>
    <scope>NUCLEOTIDE SEQUENCE</scope>
    <source>
        <strain evidence="3">Liverpool</strain>
    </source>
</reference>
<dbReference type="VEuPathDB" id="ToxoDB:NCLIV_065640"/>
<accession>F0VQZ1</accession>
<dbReference type="EMBL" id="FR823393">
    <property type="protein sequence ID" value="CBZ56138.1"/>
    <property type="molecule type" value="Genomic_DNA"/>
</dbReference>
<protein>
    <submittedName>
        <fullName evidence="3">Putative Rhoptry kinase family protein, truncated (Incomplete catalytic triad)</fullName>
    </submittedName>
    <submittedName>
        <fullName evidence="4">Rhoptry kinase family protein, truncated (Incomplete catalytic triad), putative</fullName>
    </submittedName>
</protein>
<dbReference type="EMBL" id="LN714487">
    <property type="protein sequence ID" value="CEL70894.1"/>
    <property type="molecule type" value="Genomic_DNA"/>
</dbReference>
<dbReference type="InterPro" id="IPR011009">
    <property type="entry name" value="Kinase-like_dom_sf"/>
</dbReference>